<dbReference type="Proteomes" id="UP000176303">
    <property type="component" value="Unassembled WGS sequence"/>
</dbReference>
<evidence type="ECO:0000256" key="4">
    <source>
        <dbReference type="ARBA" id="ARBA00022980"/>
    </source>
</evidence>
<dbReference type="FunFam" id="2.40.30.10:FF:000004">
    <property type="entry name" value="50S ribosomal protein L3"/>
    <property type="match status" value="1"/>
</dbReference>
<evidence type="ECO:0000256" key="5">
    <source>
        <dbReference type="ARBA" id="ARBA00023274"/>
    </source>
</evidence>
<evidence type="ECO:0000313" key="10">
    <source>
        <dbReference type="Proteomes" id="UP000176303"/>
    </source>
</evidence>
<evidence type="ECO:0000256" key="3">
    <source>
        <dbReference type="ARBA" id="ARBA00022884"/>
    </source>
</evidence>
<organism evidence="9 10">
    <name type="scientific">Candidatus Uhrbacteria bacterium RIFCSPHIGHO2_02_FULL_57_19</name>
    <dbReference type="NCBI Taxonomy" id="1802391"/>
    <lineage>
        <taxon>Bacteria</taxon>
        <taxon>Candidatus Uhriibacteriota</taxon>
    </lineage>
</organism>
<sequence>MKFILAKKIQMEQRFRPNGTVVPVTLLEAGPCTVTQVRNAERDGYVSVQVGFGSRRKLARPQAGHAKGLPSHAEFREFRLDDASKFDRGGVITAETFVPGDLVTVTGISKGRGFAGVVKRHGFHGHPPSHGHKDQERMPGSIGSKRQGPVAKGKRMAGRMGGERTTVKNLEVIEVDQARNLIAVKGAVPGARGTLLLVSAEGEMAVEVAPTAAPNA</sequence>
<dbReference type="AlphaFoldDB" id="A0A1F7U7I4"/>
<dbReference type="Gene3D" id="2.40.30.10">
    <property type="entry name" value="Translation factors"/>
    <property type="match status" value="1"/>
</dbReference>
<comment type="similarity">
    <text evidence="1 7">Belongs to the universal ribosomal protein uL3 family.</text>
</comment>
<comment type="caution">
    <text evidence="9">The sequence shown here is derived from an EMBL/GenBank/DDBJ whole genome shotgun (WGS) entry which is preliminary data.</text>
</comment>
<evidence type="ECO:0000256" key="8">
    <source>
        <dbReference type="SAM" id="MobiDB-lite"/>
    </source>
</evidence>
<dbReference type="PANTHER" id="PTHR11229">
    <property type="entry name" value="50S RIBOSOMAL PROTEIN L3"/>
    <property type="match status" value="1"/>
</dbReference>
<dbReference type="SUPFAM" id="SSF50447">
    <property type="entry name" value="Translation proteins"/>
    <property type="match status" value="1"/>
</dbReference>
<evidence type="ECO:0000256" key="2">
    <source>
        <dbReference type="ARBA" id="ARBA00022730"/>
    </source>
</evidence>
<name>A0A1F7U7I4_9BACT</name>
<keyword evidence="2 7" id="KW-0699">rRNA-binding</keyword>
<dbReference type="InterPro" id="IPR000597">
    <property type="entry name" value="Ribosomal_uL3"/>
</dbReference>
<dbReference type="GO" id="GO:0003735">
    <property type="term" value="F:structural constituent of ribosome"/>
    <property type="evidence" value="ECO:0007669"/>
    <property type="project" value="UniProtKB-UniRule"/>
</dbReference>
<keyword evidence="5 7" id="KW-0687">Ribonucleoprotein</keyword>
<gene>
    <name evidence="7" type="primary">rplC</name>
    <name evidence="9" type="ORF">A3D72_03445</name>
</gene>
<evidence type="ECO:0000256" key="6">
    <source>
        <dbReference type="ARBA" id="ARBA00035243"/>
    </source>
</evidence>
<dbReference type="GO" id="GO:0006412">
    <property type="term" value="P:translation"/>
    <property type="evidence" value="ECO:0007669"/>
    <property type="project" value="UniProtKB-UniRule"/>
</dbReference>
<evidence type="ECO:0000313" key="9">
    <source>
        <dbReference type="EMBL" id="OGL74209.1"/>
    </source>
</evidence>
<keyword evidence="3 7" id="KW-0694">RNA-binding</keyword>
<dbReference type="GO" id="GO:0022625">
    <property type="term" value="C:cytosolic large ribosomal subunit"/>
    <property type="evidence" value="ECO:0007669"/>
    <property type="project" value="TreeGrafter"/>
</dbReference>
<accession>A0A1F7U7I4</accession>
<dbReference type="InterPro" id="IPR009000">
    <property type="entry name" value="Transl_B-barrel_sf"/>
</dbReference>
<comment type="function">
    <text evidence="7">One of the primary rRNA binding proteins, it binds directly near the 3'-end of the 23S rRNA, where it nucleates assembly of the 50S subunit.</text>
</comment>
<dbReference type="EMBL" id="MGDZ01000004">
    <property type="protein sequence ID" value="OGL74209.1"/>
    <property type="molecule type" value="Genomic_DNA"/>
</dbReference>
<dbReference type="Gene3D" id="3.30.160.810">
    <property type="match status" value="1"/>
</dbReference>
<evidence type="ECO:0000256" key="7">
    <source>
        <dbReference type="HAMAP-Rule" id="MF_01325"/>
    </source>
</evidence>
<dbReference type="STRING" id="1802391.A3D72_03445"/>
<evidence type="ECO:0000256" key="1">
    <source>
        <dbReference type="ARBA" id="ARBA00006540"/>
    </source>
</evidence>
<proteinExistence type="inferred from homology"/>
<keyword evidence="4 7" id="KW-0689">Ribosomal protein</keyword>
<reference evidence="9 10" key="1">
    <citation type="journal article" date="2016" name="Nat. Commun.">
        <title>Thousands of microbial genomes shed light on interconnected biogeochemical processes in an aquifer system.</title>
        <authorList>
            <person name="Anantharaman K."/>
            <person name="Brown C.T."/>
            <person name="Hug L.A."/>
            <person name="Sharon I."/>
            <person name="Castelle C.J."/>
            <person name="Probst A.J."/>
            <person name="Thomas B.C."/>
            <person name="Singh A."/>
            <person name="Wilkins M.J."/>
            <person name="Karaoz U."/>
            <person name="Brodie E.L."/>
            <person name="Williams K.H."/>
            <person name="Hubbard S.S."/>
            <person name="Banfield J.F."/>
        </authorList>
    </citation>
    <scope>NUCLEOTIDE SEQUENCE [LARGE SCALE GENOMIC DNA]</scope>
</reference>
<protein>
    <recommendedName>
        <fullName evidence="6 7">Large ribosomal subunit protein uL3</fullName>
    </recommendedName>
</protein>
<dbReference type="GO" id="GO:0019843">
    <property type="term" value="F:rRNA binding"/>
    <property type="evidence" value="ECO:0007669"/>
    <property type="project" value="UniProtKB-UniRule"/>
</dbReference>
<dbReference type="InterPro" id="IPR019927">
    <property type="entry name" value="Ribosomal_uL3_bac/org-type"/>
</dbReference>
<dbReference type="NCBIfam" id="TIGR03625">
    <property type="entry name" value="L3_bact"/>
    <property type="match status" value="1"/>
</dbReference>
<comment type="subunit">
    <text evidence="7">Part of the 50S ribosomal subunit. Forms a cluster with proteins L14 and L19.</text>
</comment>
<dbReference type="Pfam" id="PF00297">
    <property type="entry name" value="Ribosomal_L3"/>
    <property type="match status" value="1"/>
</dbReference>
<dbReference type="PANTHER" id="PTHR11229:SF16">
    <property type="entry name" value="LARGE RIBOSOMAL SUBUNIT PROTEIN UL3C"/>
    <property type="match status" value="1"/>
</dbReference>
<dbReference type="HAMAP" id="MF_01325_B">
    <property type="entry name" value="Ribosomal_uL3_B"/>
    <property type="match status" value="1"/>
</dbReference>
<feature type="region of interest" description="Disordered" evidence="8">
    <location>
        <begin position="122"/>
        <end position="160"/>
    </location>
</feature>